<dbReference type="Proteomes" id="UP000242999">
    <property type="component" value="Unassembled WGS sequence"/>
</dbReference>
<dbReference type="Gene3D" id="2.40.30.160">
    <property type="match status" value="1"/>
</dbReference>
<gene>
    <name evidence="1" type="ORF">SAMN05421831_10182</name>
</gene>
<dbReference type="PANTHER" id="PTHR22602">
    <property type="entry name" value="TRANSFERASE CAF17, MITOCHONDRIAL-RELATED"/>
    <property type="match status" value="1"/>
</dbReference>
<dbReference type="AlphaFoldDB" id="A0A1H6QFF1"/>
<dbReference type="GO" id="GO:0016226">
    <property type="term" value="P:iron-sulfur cluster assembly"/>
    <property type="evidence" value="ECO:0007669"/>
    <property type="project" value="TreeGrafter"/>
</dbReference>
<organism evidence="1 2">
    <name type="scientific">Allopseudospirillum japonicum</name>
    <dbReference type="NCBI Taxonomy" id="64971"/>
    <lineage>
        <taxon>Bacteria</taxon>
        <taxon>Pseudomonadati</taxon>
        <taxon>Pseudomonadota</taxon>
        <taxon>Gammaproteobacteria</taxon>
        <taxon>Oceanospirillales</taxon>
        <taxon>Oceanospirillaceae</taxon>
        <taxon>Allopseudospirillum</taxon>
    </lineage>
</organism>
<dbReference type="RefSeq" id="WP_093307744.1">
    <property type="nucleotide sequence ID" value="NZ_FNYH01000001.1"/>
</dbReference>
<reference evidence="2" key="1">
    <citation type="submission" date="2016-10" db="EMBL/GenBank/DDBJ databases">
        <authorList>
            <person name="Varghese N."/>
            <person name="Submissions S."/>
        </authorList>
    </citation>
    <scope>NUCLEOTIDE SEQUENCE [LARGE SCALE GENOMIC DNA]</scope>
    <source>
        <strain evidence="2">DSM 7165</strain>
    </source>
</reference>
<dbReference type="NCBIfam" id="TIGR03317">
    <property type="entry name" value="ygfZ_signature"/>
    <property type="match status" value="1"/>
</dbReference>
<dbReference type="InterPro" id="IPR045179">
    <property type="entry name" value="YgfZ/GcvT"/>
</dbReference>
<accession>A0A1H6QFF1</accession>
<dbReference type="EMBL" id="FNYH01000001">
    <property type="protein sequence ID" value="SEI37712.1"/>
    <property type="molecule type" value="Genomic_DNA"/>
</dbReference>
<dbReference type="SUPFAM" id="SSF103025">
    <property type="entry name" value="Folate-binding domain"/>
    <property type="match status" value="1"/>
</dbReference>
<dbReference type="InterPro" id="IPR017703">
    <property type="entry name" value="YgfZ/GCV_T_CS"/>
</dbReference>
<dbReference type="OrthoDB" id="9796287at2"/>
<dbReference type="PANTHER" id="PTHR22602:SF0">
    <property type="entry name" value="TRANSFERASE CAF17, MITOCHONDRIAL-RELATED"/>
    <property type="match status" value="1"/>
</dbReference>
<evidence type="ECO:0000313" key="2">
    <source>
        <dbReference type="Proteomes" id="UP000242999"/>
    </source>
</evidence>
<sequence>MSAKQLGILRVQGEKAATFLQGQVSCDMRQVTSTQAALGCTCDLKGRVLSQFIVWSPEAGMYWLILEASLIAELMQDWQKYLPFYAVTLTPETHWQAGIVRAEFPNNAHYYEVTTQNSQSLMINLGPQPYQVLLSLEVSQHNLVPLEIQETQAWLWFTSEHRGRFLPQMLNLQAWGGLNFKKGCYTGQEVVARAQHRGQVKKRLYLMALAEPAQQMYLDVEAQQVANIEVLGCTQQTTDQKYLALVVAPSKLAQAQTPIYGGGHEASWLPMPYDVEQRIDLPAKIPLTA</sequence>
<name>A0A1H6QFF1_9GAMM</name>
<evidence type="ECO:0000313" key="1">
    <source>
        <dbReference type="EMBL" id="SEI37712.1"/>
    </source>
</evidence>
<proteinExistence type="predicted"/>
<keyword evidence="2" id="KW-1185">Reference proteome</keyword>
<dbReference type="STRING" id="64971.SAMN05421831_10182"/>
<dbReference type="Gene3D" id="3.30.70.1400">
    <property type="entry name" value="Aminomethyltransferase beta-barrel domains"/>
    <property type="match status" value="1"/>
</dbReference>
<protein>
    <submittedName>
        <fullName evidence="1">Uncharacterized protein</fullName>
    </submittedName>
</protein>